<evidence type="ECO:0000259" key="3">
    <source>
        <dbReference type="Pfam" id="PF10708"/>
    </source>
</evidence>
<evidence type="ECO:0000313" key="4">
    <source>
        <dbReference type="EMBL" id="RAK35741.1"/>
    </source>
</evidence>
<feature type="domain" description="DUF2510" evidence="3">
    <location>
        <begin position="8"/>
        <end position="40"/>
    </location>
</feature>
<dbReference type="AlphaFoldDB" id="A0A327ZI46"/>
<keyword evidence="2" id="KW-1133">Transmembrane helix</keyword>
<dbReference type="Pfam" id="PF10708">
    <property type="entry name" value="DUF2510"/>
    <property type="match status" value="1"/>
</dbReference>
<feature type="transmembrane region" description="Helical" evidence="2">
    <location>
        <begin position="147"/>
        <end position="170"/>
    </location>
</feature>
<feature type="compositionally biased region" description="Low complexity" evidence="1">
    <location>
        <begin position="34"/>
        <end position="48"/>
    </location>
</feature>
<evidence type="ECO:0000313" key="5">
    <source>
        <dbReference type="Proteomes" id="UP000249341"/>
    </source>
</evidence>
<evidence type="ECO:0000256" key="1">
    <source>
        <dbReference type="SAM" id="MobiDB-lite"/>
    </source>
</evidence>
<feature type="transmembrane region" description="Helical" evidence="2">
    <location>
        <begin position="182"/>
        <end position="204"/>
    </location>
</feature>
<keyword evidence="2" id="KW-0472">Membrane</keyword>
<sequence>MTSPAPPAGWYADPHGLPALRWWDGQEWTSHIQPGATATPPVIPAAAPSGTPVPGAHTIGPQSAGSGPAPSGLGGGLDLTGWGQGELRAPSITAPSVAAQQAFAPPSGYPMQPVDAVSAQLGFVTPATSQGPPPAAGEHAISPKNRAVVVGAISLLINPLLLCSVFAIVLGVRGLPASRPTATLAIALGATGVLTHIGLVLLLIHLL</sequence>
<dbReference type="OrthoDB" id="5244233at2"/>
<dbReference type="InterPro" id="IPR018929">
    <property type="entry name" value="DUF2510"/>
</dbReference>
<dbReference type="EMBL" id="QLMJ01000009">
    <property type="protein sequence ID" value="RAK35741.1"/>
    <property type="molecule type" value="Genomic_DNA"/>
</dbReference>
<keyword evidence="5" id="KW-1185">Reference proteome</keyword>
<comment type="caution">
    <text evidence="4">The sequence shown here is derived from an EMBL/GenBank/DDBJ whole genome shotgun (WGS) entry which is preliminary data.</text>
</comment>
<keyword evidence="2" id="KW-0812">Transmembrane</keyword>
<protein>
    <submittedName>
        <fullName evidence="4">Uncharacterized protein DUF2510</fullName>
    </submittedName>
</protein>
<accession>A0A327ZI46</accession>
<evidence type="ECO:0000256" key="2">
    <source>
        <dbReference type="SAM" id="Phobius"/>
    </source>
</evidence>
<feature type="compositionally biased region" description="Low complexity" evidence="1">
    <location>
        <begin position="60"/>
        <end position="71"/>
    </location>
</feature>
<feature type="region of interest" description="Disordered" evidence="1">
    <location>
        <begin position="33"/>
        <end position="80"/>
    </location>
</feature>
<proteinExistence type="predicted"/>
<dbReference type="RefSeq" id="WP_111650742.1">
    <property type="nucleotide sequence ID" value="NZ_JACHWI010000006.1"/>
</dbReference>
<name>A0A327ZI46_9ACTN</name>
<organism evidence="4 5">
    <name type="scientific">Actinoplanes lutulentus</name>
    <dbReference type="NCBI Taxonomy" id="1287878"/>
    <lineage>
        <taxon>Bacteria</taxon>
        <taxon>Bacillati</taxon>
        <taxon>Actinomycetota</taxon>
        <taxon>Actinomycetes</taxon>
        <taxon>Micromonosporales</taxon>
        <taxon>Micromonosporaceae</taxon>
        <taxon>Actinoplanes</taxon>
    </lineage>
</organism>
<gene>
    <name evidence="4" type="ORF">B0I29_109215</name>
</gene>
<dbReference type="Proteomes" id="UP000249341">
    <property type="component" value="Unassembled WGS sequence"/>
</dbReference>
<reference evidence="4 5" key="1">
    <citation type="submission" date="2018-06" db="EMBL/GenBank/DDBJ databases">
        <title>Genomic Encyclopedia of Type Strains, Phase III (KMG-III): the genomes of soil and plant-associated and newly described type strains.</title>
        <authorList>
            <person name="Whitman W."/>
        </authorList>
    </citation>
    <scope>NUCLEOTIDE SEQUENCE [LARGE SCALE GENOMIC DNA]</scope>
    <source>
        <strain evidence="4 5">CGMCC 4.7090</strain>
    </source>
</reference>